<evidence type="ECO:0000313" key="13">
    <source>
        <dbReference type="RefSeq" id="XP_014662386.1"/>
    </source>
</evidence>
<feature type="transmembrane region" description="Helical" evidence="10">
    <location>
        <begin position="373"/>
        <end position="392"/>
    </location>
</feature>
<dbReference type="InterPro" id="IPR011531">
    <property type="entry name" value="HCO3_transpt-like_TM_dom"/>
</dbReference>
<feature type="transmembrane region" description="Helical" evidence="10">
    <location>
        <begin position="487"/>
        <end position="505"/>
    </location>
</feature>
<keyword evidence="6 10" id="KW-1133">Transmembrane helix</keyword>
<feature type="transmembrane region" description="Helical" evidence="10">
    <location>
        <begin position="449"/>
        <end position="467"/>
    </location>
</feature>
<dbReference type="PANTHER" id="PTHR11453">
    <property type="entry name" value="ANION EXCHANGE PROTEIN"/>
    <property type="match status" value="1"/>
</dbReference>
<proteinExistence type="inferred from homology"/>
<feature type="transmembrane region" description="Helical" evidence="10">
    <location>
        <begin position="621"/>
        <end position="642"/>
    </location>
</feature>
<feature type="transmembrane region" description="Helical" evidence="10">
    <location>
        <begin position="576"/>
        <end position="597"/>
    </location>
</feature>
<evidence type="ECO:0000256" key="3">
    <source>
        <dbReference type="ARBA" id="ARBA00022448"/>
    </source>
</evidence>
<dbReference type="Gene3D" id="3.40.930.10">
    <property type="entry name" value="Mannitol-specific EII, Chain A"/>
    <property type="match status" value="1"/>
</dbReference>
<reference evidence="13 14" key="1">
    <citation type="submission" date="2025-05" db="UniProtKB">
        <authorList>
            <consortium name="RefSeq"/>
        </authorList>
    </citation>
    <scope>IDENTIFICATION</scope>
</reference>
<evidence type="ECO:0000256" key="6">
    <source>
        <dbReference type="ARBA" id="ARBA00022989"/>
    </source>
</evidence>
<dbReference type="InterPro" id="IPR016152">
    <property type="entry name" value="PTrfase/Anion_transptr"/>
</dbReference>
<feature type="compositionally biased region" description="Acidic residues" evidence="9">
    <location>
        <begin position="1"/>
        <end position="11"/>
    </location>
</feature>
<name>A0ABM1DR16_PRICU</name>
<evidence type="ECO:0000256" key="4">
    <source>
        <dbReference type="ARBA" id="ARBA00022475"/>
    </source>
</evidence>
<keyword evidence="4" id="KW-1003">Cell membrane</keyword>
<feature type="transmembrane region" description="Helical" evidence="10">
    <location>
        <begin position="404"/>
        <end position="429"/>
    </location>
</feature>
<dbReference type="PANTHER" id="PTHR11453:SF127">
    <property type="entry name" value="SOLUTE CARRIER FAMILY 4 MEMBER 11"/>
    <property type="match status" value="1"/>
</dbReference>
<comment type="subcellular location">
    <subcellularLocation>
        <location evidence="1">Cell membrane</location>
        <topology evidence="1">Multi-pass membrane protein</topology>
    </subcellularLocation>
</comment>
<keyword evidence="7" id="KW-0406">Ion transport</keyword>
<feature type="transmembrane region" description="Helical" evidence="10">
    <location>
        <begin position="797"/>
        <end position="816"/>
    </location>
</feature>
<dbReference type="Gene3D" id="1.10.287.570">
    <property type="entry name" value="Helical hairpin bin"/>
    <property type="match status" value="1"/>
</dbReference>
<dbReference type="RefSeq" id="XP_014662387.1">
    <property type="nucleotide sequence ID" value="XM_014806901.1"/>
</dbReference>
<keyword evidence="8 10" id="KW-0472">Membrane</keyword>
<evidence type="ECO:0000313" key="12">
    <source>
        <dbReference type="Proteomes" id="UP000695022"/>
    </source>
</evidence>
<evidence type="ECO:0000256" key="7">
    <source>
        <dbReference type="ARBA" id="ARBA00023065"/>
    </source>
</evidence>
<dbReference type="PRINTS" id="PR01231">
    <property type="entry name" value="HCO3TRNSPORT"/>
</dbReference>
<evidence type="ECO:0000256" key="1">
    <source>
        <dbReference type="ARBA" id="ARBA00004651"/>
    </source>
</evidence>
<dbReference type="GeneID" id="106805348"/>
<dbReference type="SUPFAM" id="SSF55804">
    <property type="entry name" value="Phoshotransferase/anion transport protein"/>
    <property type="match status" value="1"/>
</dbReference>
<dbReference type="InterPro" id="IPR003020">
    <property type="entry name" value="HCO3_transpt_euk"/>
</dbReference>
<comment type="similarity">
    <text evidence="2">Belongs to the anion exchanger (TC 2.A.31) family.</text>
</comment>
<gene>
    <name evidence="13 14" type="primary">LOC106805348</name>
</gene>
<organism evidence="12 14">
    <name type="scientific">Priapulus caudatus</name>
    <name type="common">Priapulid worm</name>
    <dbReference type="NCBI Taxonomy" id="37621"/>
    <lineage>
        <taxon>Eukaryota</taxon>
        <taxon>Metazoa</taxon>
        <taxon>Ecdysozoa</taxon>
        <taxon>Scalidophora</taxon>
        <taxon>Priapulida</taxon>
        <taxon>Priapulimorpha</taxon>
        <taxon>Priapulimorphida</taxon>
        <taxon>Priapulidae</taxon>
        <taxon>Priapulus</taxon>
    </lineage>
</organism>
<feature type="transmembrane region" description="Helical" evidence="10">
    <location>
        <begin position="744"/>
        <end position="764"/>
    </location>
</feature>
<evidence type="ECO:0000256" key="8">
    <source>
        <dbReference type="ARBA" id="ARBA00023136"/>
    </source>
</evidence>
<feature type="domain" description="Bicarbonate transporter-like transmembrane" evidence="11">
    <location>
        <begin position="338"/>
        <end position="855"/>
    </location>
</feature>
<protein>
    <submittedName>
        <fullName evidence="13 14">Sodium bicarbonate transporter-like protein 11</fullName>
    </submittedName>
</protein>
<feature type="region of interest" description="Disordered" evidence="9">
    <location>
        <begin position="1"/>
        <end position="43"/>
    </location>
</feature>
<sequence>MDEQYSTDDIELTTVDDVGDGPTDGYYGEDNPSSDSFNDADHRNDSTVVYVPSGRSVRVDAGNGKTSDGAHEMIHLEVPKVERDDTVSTISGVNYTQSENTDDIDSEVRRVRLMYANHETMMPKDFNVEVEAVRDTHKLLDSTVILLDQPASDLNHIVSTILHQLLDKVEPSCSFDEAKSALFTHDAARVLAKTVQGLGGSGDQFLGGSFDYDQSWICTFCNLPCLQKRHVAIARLRHPTNLGRTSQEVNFFILLLAPSKEKGAKTALDTCRVFASIFAYVDFRLQLHDAENEDEFRGALKEMTTKLGTLDPQSLHSLLSIRSEEQKDMSSGMCPIGQGLLGDIKRRLPHYLSDYKDGVVGHKTIHKLLATTFFLYFSCILPSIAFGVLNDYNTNGKISLHRVVVAQAIGGLFFHMTAGQPLVVLLTTAPLALYMKVIYNISKQFDVEFYDMYACVGFFNSFFLILFSLFNGSNIIIKWSTRSTEEIFALFISIAFSVDAFRAIAKDFSLHYTCKNATDALVNTTVNSTEAMVEAGTCLREVSILYVLLTLGTLWLGVSLFNFTKTPFLNANKREVMADYALPIAVIVMTFVGSYLFRAVPLPDFNYAATNIFQPVTFNTLTWPTLALSCVLGFSLSLLFFMDQNISAAMVNAPEHRLKKGSAYHLDLLVIALLNLFFSVFGLPWMHGALPHSPLHVRALADIEERVDQGHICQIIVRVRETRLTGVLSHILIALSLLLLPHPIAYIPQAVLDGLFLYMAVTALNGNQMYERMLLLVQEQSAYPPNHYLRRVPKKKVHIFTLLQVLQLLVICGFGFARWPYLKMGFPVVILLLLPIRHLLIPKVIEEKYLTAMDYTTNH</sequence>
<evidence type="ECO:0000256" key="2">
    <source>
        <dbReference type="ARBA" id="ARBA00010993"/>
    </source>
</evidence>
<keyword evidence="12" id="KW-1185">Reference proteome</keyword>
<feature type="transmembrane region" description="Helical" evidence="10">
    <location>
        <begin position="822"/>
        <end position="840"/>
    </location>
</feature>
<keyword evidence="5 10" id="KW-0812">Transmembrane</keyword>
<accession>A0ABM1DR16</accession>
<dbReference type="Proteomes" id="UP000695022">
    <property type="component" value="Unplaced"/>
</dbReference>
<evidence type="ECO:0000256" key="5">
    <source>
        <dbReference type="ARBA" id="ARBA00022692"/>
    </source>
</evidence>
<keyword evidence="3" id="KW-0813">Transport</keyword>
<feature type="transmembrane region" description="Helical" evidence="10">
    <location>
        <begin position="544"/>
        <end position="564"/>
    </location>
</feature>
<evidence type="ECO:0000313" key="14">
    <source>
        <dbReference type="RefSeq" id="XP_014662387.1"/>
    </source>
</evidence>
<feature type="transmembrane region" description="Helical" evidence="10">
    <location>
        <begin position="663"/>
        <end position="686"/>
    </location>
</feature>
<dbReference type="RefSeq" id="XP_014662386.1">
    <property type="nucleotide sequence ID" value="XM_014806900.1"/>
</dbReference>
<evidence type="ECO:0000256" key="9">
    <source>
        <dbReference type="SAM" id="MobiDB-lite"/>
    </source>
</evidence>
<feature type="compositionally biased region" description="Low complexity" evidence="9">
    <location>
        <begin position="13"/>
        <end position="28"/>
    </location>
</feature>
<evidence type="ECO:0000259" key="11">
    <source>
        <dbReference type="Pfam" id="PF00955"/>
    </source>
</evidence>
<dbReference type="Pfam" id="PF00955">
    <property type="entry name" value="HCO3_cotransp"/>
    <property type="match status" value="1"/>
</dbReference>
<evidence type="ECO:0000256" key="10">
    <source>
        <dbReference type="SAM" id="Phobius"/>
    </source>
</evidence>